<organism evidence="2 3">
    <name type="scientific">Auricularia subglabra (strain TFB-10046 / SS5)</name>
    <name type="common">White-rot fungus</name>
    <name type="synonym">Auricularia delicata (strain TFB10046)</name>
    <dbReference type="NCBI Taxonomy" id="717982"/>
    <lineage>
        <taxon>Eukaryota</taxon>
        <taxon>Fungi</taxon>
        <taxon>Dikarya</taxon>
        <taxon>Basidiomycota</taxon>
        <taxon>Agaricomycotina</taxon>
        <taxon>Agaricomycetes</taxon>
        <taxon>Auriculariales</taxon>
        <taxon>Auriculariaceae</taxon>
        <taxon>Auricularia</taxon>
    </lineage>
</organism>
<feature type="compositionally biased region" description="Low complexity" evidence="1">
    <location>
        <begin position="46"/>
        <end position="64"/>
    </location>
</feature>
<dbReference type="InParanoid" id="J0D4F0"/>
<evidence type="ECO:0000256" key="1">
    <source>
        <dbReference type="SAM" id="MobiDB-lite"/>
    </source>
</evidence>
<accession>J0D4F0</accession>
<feature type="region of interest" description="Disordered" evidence="1">
    <location>
        <begin position="1"/>
        <end position="121"/>
    </location>
</feature>
<keyword evidence="3" id="KW-1185">Reference proteome</keyword>
<dbReference type="KEGG" id="adl:AURDEDRAFT_177310"/>
<reference evidence="3" key="1">
    <citation type="journal article" date="2012" name="Science">
        <title>The Paleozoic origin of enzymatic lignin decomposition reconstructed from 31 fungal genomes.</title>
        <authorList>
            <person name="Floudas D."/>
            <person name="Binder M."/>
            <person name="Riley R."/>
            <person name="Barry K."/>
            <person name="Blanchette R.A."/>
            <person name="Henrissat B."/>
            <person name="Martinez A.T."/>
            <person name="Otillar R."/>
            <person name="Spatafora J.W."/>
            <person name="Yadav J.S."/>
            <person name="Aerts A."/>
            <person name="Benoit I."/>
            <person name="Boyd A."/>
            <person name="Carlson A."/>
            <person name="Copeland A."/>
            <person name="Coutinho P.M."/>
            <person name="de Vries R.P."/>
            <person name="Ferreira P."/>
            <person name="Findley K."/>
            <person name="Foster B."/>
            <person name="Gaskell J."/>
            <person name="Glotzer D."/>
            <person name="Gorecki P."/>
            <person name="Heitman J."/>
            <person name="Hesse C."/>
            <person name="Hori C."/>
            <person name="Igarashi K."/>
            <person name="Jurgens J.A."/>
            <person name="Kallen N."/>
            <person name="Kersten P."/>
            <person name="Kohler A."/>
            <person name="Kuees U."/>
            <person name="Kumar T.K.A."/>
            <person name="Kuo A."/>
            <person name="LaButti K."/>
            <person name="Larrondo L.F."/>
            <person name="Lindquist E."/>
            <person name="Ling A."/>
            <person name="Lombard V."/>
            <person name="Lucas S."/>
            <person name="Lundell T."/>
            <person name="Martin R."/>
            <person name="McLaughlin D.J."/>
            <person name="Morgenstern I."/>
            <person name="Morin E."/>
            <person name="Murat C."/>
            <person name="Nagy L.G."/>
            <person name="Nolan M."/>
            <person name="Ohm R.A."/>
            <person name="Patyshakuliyeva A."/>
            <person name="Rokas A."/>
            <person name="Ruiz-Duenas F.J."/>
            <person name="Sabat G."/>
            <person name="Salamov A."/>
            <person name="Samejima M."/>
            <person name="Schmutz J."/>
            <person name="Slot J.C."/>
            <person name="St John F."/>
            <person name="Stenlid J."/>
            <person name="Sun H."/>
            <person name="Sun S."/>
            <person name="Syed K."/>
            <person name="Tsang A."/>
            <person name="Wiebenga A."/>
            <person name="Young D."/>
            <person name="Pisabarro A."/>
            <person name="Eastwood D.C."/>
            <person name="Martin F."/>
            <person name="Cullen D."/>
            <person name="Grigoriev I.V."/>
            <person name="Hibbett D.S."/>
        </authorList>
    </citation>
    <scope>NUCLEOTIDE SEQUENCE [LARGE SCALE GENOMIC DNA]</scope>
    <source>
        <strain evidence="3">TFB10046</strain>
    </source>
</reference>
<evidence type="ECO:0000313" key="3">
    <source>
        <dbReference type="Proteomes" id="UP000006514"/>
    </source>
</evidence>
<protein>
    <submittedName>
        <fullName evidence="2">Uncharacterized protein</fullName>
    </submittedName>
</protein>
<gene>
    <name evidence="2" type="ORF">AURDEDRAFT_177310</name>
</gene>
<name>J0D4F0_AURST</name>
<dbReference type="Proteomes" id="UP000006514">
    <property type="component" value="Unassembled WGS sequence"/>
</dbReference>
<dbReference type="EMBL" id="JH688155">
    <property type="protein sequence ID" value="EJD33609.1"/>
    <property type="molecule type" value="Genomic_DNA"/>
</dbReference>
<dbReference type="InterPro" id="IPR046521">
    <property type="entry name" value="DUF6698"/>
</dbReference>
<dbReference type="AlphaFoldDB" id="J0D4F0"/>
<sequence>MKRARTSSKGKAANPKPPKRPRRDENTPVHPPTAEKPPATSQKPRGGTTKTAASRSAGRASATAPTQNTTAGGNHQGRKGVSARSSPSPEADDGAAEQDADPASEDEQEDEEDTTPDLNVHNRDSLDFVNWWASLSTADKDAIRTVGRQSCMYVPFDKFQQVFHYGAIAEAKAAQQPAQPSAADKPAEKPAEKFTFTLADRCAWEWQQLKDSFPVIQDLLDRHETKSDCPFAQLNNFRGQRRGEDTLRFKKLVLSLRKWTPAIEPHESNDKSVRGLNHPEMAQLLLPPSEDWNDMTTQHAYLLAAKKKKLSPHVMPQLLFSQDDPQQKKHPSFCMNPFLPHMAQGLVLGPEAAVKGDHIAAGNSITHKLGITFVTLPFVSYVCCQARCSIANETAFGTSGERGFNYKVFYNQILKTLVGIEAMGPTGEDAITELMSWWQERIWGEDAGKDEQDDAEAAEDLTNTPADILAVYARHIEEYEEERARLDALDASE</sequence>
<dbReference type="Pfam" id="PF20414">
    <property type="entry name" value="DUF6698"/>
    <property type="match status" value="1"/>
</dbReference>
<feature type="compositionally biased region" description="Acidic residues" evidence="1">
    <location>
        <begin position="90"/>
        <end position="115"/>
    </location>
</feature>
<proteinExistence type="predicted"/>
<evidence type="ECO:0000313" key="2">
    <source>
        <dbReference type="EMBL" id="EJD33609.1"/>
    </source>
</evidence>